<comment type="caution">
    <text evidence="1">The sequence shown here is derived from an EMBL/GenBank/DDBJ whole genome shotgun (WGS) entry which is preliminary data.</text>
</comment>
<accession>A0A0N0NRI3</accession>
<dbReference type="GeneID" id="28734213"/>
<proteinExistence type="predicted"/>
<keyword evidence="2" id="KW-1185">Reference proteome</keyword>
<organism evidence="1 2">
    <name type="scientific">Cyphellophora attinorum</name>
    <dbReference type="NCBI Taxonomy" id="1664694"/>
    <lineage>
        <taxon>Eukaryota</taxon>
        <taxon>Fungi</taxon>
        <taxon>Dikarya</taxon>
        <taxon>Ascomycota</taxon>
        <taxon>Pezizomycotina</taxon>
        <taxon>Eurotiomycetes</taxon>
        <taxon>Chaetothyriomycetidae</taxon>
        <taxon>Chaetothyriales</taxon>
        <taxon>Cyphellophoraceae</taxon>
        <taxon>Cyphellophora</taxon>
    </lineage>
</organism>
<dbReference type="EMBL" id="LFJN01000002">
    <property type="protein sequence ID" value="KPI45121.1"/>
    <property type="molecule type" value="Genomic_DNA"/>
</dbReference>
<reference evidence="1 2" key="1">
    <citation type="submission" date="2015-06" db="EMBL/GenBank/DDBJ databases">
        <title>Draft genome of the ant-associated black yeast Phialophora attae CBS 131958.</title>
        <authorList>
            <person name="Moreno L.F."/>
            <person name="Stielow B.J."/>
            <person name="de Hoog S."/>
            <person name="Vicente V.A."/>
            <person name="Weiss V.A."/>
            <person name="de Vries M."/>
            <person name="Cruz L.M."/>
            <person name="Souza E.M."/>
        </authorList>
    </citation>
    <scope>NUCLEOTIDE SEQUENCE [LARGE SCALE GENOMIC DNA]</scope>
    <source>
        <strain evidence="1 2">CBS 131958</strain>
    </source>
</reference>
<dbReference type="RefSeq" id="XP_018005084.1">
    <property type="nucleotide sequence ID" value="XM_018142333.1"/>
</dbReference>
<evidence type="ECO:0000313" key="2">
    <source>
        <dbReference type="Proteomes" id="UP000038010"/>
    </source>
</evidence>
<protein>
    <recommendedName>
        <fullName evidence="3">F-box domain-containing protein</fullName>
    </recommendedName>
</protein>
<name>A0A0N0NRI3_9EURO</name>
<sequence>MSTITWSITSLVQFHLNNAGKACTKNITRKPQPLIRRASGLPDHFSRLPAELKIIIFAYVYADHEFDLEISEFKPLIARILAWFDTAAPDFPLLRYISNPRSRGSLTPMHVCHDWRHLIQNDGLIERNAEFHITSPFRISQKRIPESLDVDLQQHLRRIRYLRLDEDFASYMTPYATLRSLYHLLNNDTLPRLQHVAFTNAKLYGSIFADVSGTDLTDDEICIWLAAFFGKEVLDTIPSDGHREMEIPCTLQHVGVGLVADNDCPLFAGFFPASHDSYFAKGARTTGMQDFFTLAAHKSITITLEFCGISAAPLYLFPEEDIAYRQIEEIGKR</sequence>
<dbReference type="Proteomes" id="UP000038010">
    <property type="component" value="Unassembled WGS sequence"/>
</dbReference>
<evidence type="ECO:0000313" key="1">
    <source>
        <dbReference type="EMBL" id="KPI45121.1"/>
    </source>
</evidence>
<gene>
    <name evidence="1" type="ORF">AB675_2367</name>
</gene>
<evidence type="ECO:0008006" key="3">
    <source>
        <dbReference type="Google" id="ProtNLM"/>
    </source>
</evidence>
<dbReference type="AlphaFoldDB" id="A0A0N0NRI3"/>
<dbReference type="VEuPathDB" id="FungiDB:AB675_2367"/>